<dbReference type="InterPro" id="IPR019412">
    <property type="entry name" value="IML2/TPR_39"/>
</dbReference>
<comment type="function">
    <text evidence="4">Inclusion body (IB) resident protein that interacts strongly with lipid droplet (LD) proteins. Involved in LD-mediated IB clearing after protein folding stress, probably by enabling access to the IBs of an LD-stored soluble sterol derivative that acts as a chaperone in inclusion clearing.</text>
</comment>
<keyword evidence="6" id="KW-0472">Membrane</keyword>
<feature type="transmembrane region" description="Helical" evidence="6">
    <location>
        <begin position="249"/>
        <end position="270"/>
    </location>
</feature>
<feature type="compositionally biased region" description="Low complexity" evidence="5">
    <location>
        <begin position="627"/>
        <end position="650"/>
    </location>
</feature>
<keyword evidence="6" id="KW-0812">Transmembrane</keyword>
<evidence type="ECO:0000256" key="3">
    <source>
        <dbReference type="ARBA" id="ARBA00019539"/>
    </source>
</evidence>
<accession>A0A2B7XYT1</accession>
<dbReference type="GO" id="GO:0005634">
    <property type="term" value="C:nucleus"/>
    <property type="evidence" value="ECO:0007669"/>
    <property type="project" value="TreeGrafter"/>
</dbReference>
<evidence type="ECO:0000256" key="1">
    <source>
        <dbReference type="ARBA" id="ARBA00011408"/>
    </source>
</evidence>
<dbReference type="PANTHER" id="PTHR31859:SF1">
    <property type="entry name" value="TETRATRICOPEPTIDE REPEAT PROTEIN 39C"/>
    <property type="match status" value="1"/>
</dbReference>
<sequence>MDDDVDSAEEGLKDGTSSFHKLGKGVVAFVRATLGFEQDIMRHASERLAEAETSAYNDQHKATHNAHARNAYRSSIYAPGSEYLLCQSMAQLMAAVVGMLNESLTESIRAFYKLRKAYIALDGLMQMEEKFLREQASKNMTSSTTSLPVSGQSTPVKAHPSEVGASTKPSPLENGVLPGKKSSSGRSIGTGEENFDKLDEEIEALTLAGTTPLPANVSSSTVHLTHDPDHEILSNPVDAFVHSGANLCFGVLLLLISLVPPAFSKLLYIVGFKGDRGRGLRMLWQASKFNNLNGAIAGLALLAFYNGFIRNCEILPDPSGGEEDIENYPGEKLTTLLSEMRTRFPNSQLWVLEESRMQGANKNLDNALELLCSGKKSPLKQVEALHVFEKSLDAMYLHKYELCAQSFIECAELNSWSRALYYYIAASSHLALYRDNAQSSPSVAKKHAEEATALFRKAPSQAGKKRFMARQLPFDIFVSRKVAKWEARAKEWNVDLVDAIGVNPIEEMIYFWNGHSRMTEAQLEESLKSLAWSEGENNKTWQREGTDERAILALLRAAVFRSLGRYDQAKEVLRSQILAHDKSVFKGQHKDDWTCPTAHYEMAANLWMERHSYQSVNASGTANGIVPASSRPGTSSSRKSTTSEKGSTKAQEAETPEVHDRRKVHECKEWLDKVSKWEAYELDARVGLKVATAEETVRKWQSLHP</sequence>
<name>A0A2B7XYT1_POLH7</name>
<dbReference type="Pfam" id="PF10300">
    <property type="entry name" value="Iml2-TPR_39"/>
    <property type="match status" value="1"/>
</dbReference>
<feature type="compositionally biased region" description="Polar residues" evidence="5">
    <location>
        <begin position="137"/>
        <end position="155"/>
    </location>
</feature>
<evidence type="ECO:0000313" key="7">
    <source>
        <dbReference type="EMBL" id="PGH14180.1"/>
    </source>
</evidence>
<evidence type="ECO:0000256" key="4">
    <source>
        <dbReference type="ARBA" id="ARBA00043897"/>
    </source>
</evidence>
<evidence type="ECO:0000256" key="2">
    <source>
        <dbReference type="ARBA" id="ARBA00018424"/>
    </source>
</evidence>
<feature type="region of interest" description="Disordered" evidence="5">
    <location>
        <begin position="135"/>
        <end position="192"/>
    </location>
</feature>
<dbReference type="AlphaFoldDB" id="A0A2B7XYT1"/>
<reference evidence="7 8" key="1">
    <citation type="submission" date="2017-10" db="EMBL/GenBank/DDBJ databases">
        <title>Comparative genomics in systemic dimorphic fungi from Ajellomycetaceae.</title>
        <authorList>
            <person name="Munoz J.F."/>
            <person name="Mcewen J.G."/>
            <person name="Clay O.K."/>
            <person name="Cuomo C.A."/>
        </authorList>
    </citation>
    <scope>NUCLEOTIDE SEQUENCE [LARGE SCALE GENOMIC DNA]</scope>
    <source>
        <strain evidence="7 8">UAMH7299</strain>
    </source>
</reference>
<feature type="transmembrane region" description="Helical" evidence="6">
    <location>
        <begin position="291"/>
        <end position="309"/>
    </location>
</feature>
<dbReference type="OrthoDB" id="2154985at2759"/>
<gene>
    <name evidence="7" type="ORF">AJ80_06049</name>
</gene>
<evidence type="ECO:0000313" key="8">
    <source>
        <dbReference type="Proteomes" id="UP000224634"/>
    </source>
</evidence>
<dbReference type="Proteomes" id="UP000224634">
    <property type="component" value="Unassembled WGS sequence"/>
</dbReference>
<evidence type="ECO:0000256" key="5">
    <source>
        <dbReference type="SAM" id="MobiDB-lite"/>
    </source>
</evidence>
<protein>
    <recommendedName>
        <fullName evidence="2">Inclusion body clearance protein IML2</fullName>
    </recommendedName>
    <alternativeName>
        <fullName evidence="3">Inclusion body clearance protein iml2</fullName>
    </alternativeName>
</protein>
<evidence type="ECO:0000256" key="6">
    <source>
        <dbReference type="SAM" id="Phobius"/>
    </source>
</evidence>
<keyword evidence="8" id="KW-1185">Reference proteome</keyword>
<dbReference type="PANTHER" id="PTHR31859">
    <property type="entry name" value="TETRATRICOPEPTIDE REPEAT PROTEIN 39 FAMILY MEMBER"/>
    <property type="match status" value="1"/>
</dbReference>
<comment type="subunit">
    <text evidence="1">Interacts with lipid droplet proteins.</text>
</comment>
<comment type="caution">
    <text evidence="7">The sequence shown here is derived from an EMBL/GenBank/DDBJ whole genome shotgun (WGS) entry which is preliminary data.</text>
</comment>
<keyword evidence="6" id="KW-1133">Transmembrane helix</keyword>
<proteinExistence type="predicted"/>
<dbReference type="GO" id="GO:0005829">
    <property type="term" value="C:cytosol"/>
    <property type="evidence" value="ECO:0007669"/>
    <property type="project" value="TreeGrafter"/>
</dbReference>
<dbReference type="GO" id="GO:0005741">
    <property type="term" value="C:mitochondrial outer membrane"/>
    <property type="evidence" value="ECO:0007669"/>
    <property type="project" value="TreeGrafter"/>
</dbReference>
<organism evidence="7 8">
    <name type="scientific">Polytolypa hystricis (strain UAMH7299)</name>
    <dbReference type="NCBI Taxonomy" id="1447883"/>
    <lineage>
        <taxon>Eukaryota</taxon>
        <taxon>Fungi</taxon>
        <taxon>Dikarya</taxon>
        <taxon>Ascomycota</taxon>
        <taxon>Pezizomycotina</taxon>
        <taxon>Eurotiomycetes</taxon>
        <taxon>Eurotiomycetidae</taxon>
        <taxon>Onygenales</taxon>
        <taxon>Onygenales incertae sedis</taxon>
        <taxon>Polytolypa</taxon>
    </lineage>
</organism>
<dbReference type="EMBL" id="PDNA01000096">
    <property type="protein sequence ID" value="PGH14180.1"/>
    <property type="molecule type" value="Genomic_DNA"/>
</dbReference>
<feature type="region of interest" description="Disordered" evidence="5">
    <location>
        <begin position="623"/>
        <end position="664"/>
    </location>
</feature>